<evidence type="ECO:0000256" key="3">
    <source>
        <dbReference type="ARBA" id="ARBA00005446"/>
    </source>
</evidence>
<dbReference type="InterPro" id="IPR027417">
    <property type="entry name" value="P-loop_NTPase"/>
</dbReference>
<dbReference type="Pfam" id="PF09382">
    <property type="entry name" value="RQC"/>
    <property type="match status" value="1"/>
</dbReference>
<dbReference type="Pfam" id="PF14493">
    <property type="entry name" value="HTH_40"/>
    <property type="match status" value="1"/>
</dbReference>
<name>A0A1W1XD50_9CLOT</name>
<comment type="cofactor">
    <cofactor evidence="2">
        <name>Zn(2+)</name>
        <dbReference type="ChEBI" id="CHEBI:29105"/>
    </cofactor>
</comment>
<dbReference type="SMART" id="SM00956">
    <property type="entry name" value="RQC"/>
    <property type="match status" value="1"/>
</dbReference>
<dbReference type="EMBL" id="FWXH01000003">
    <property type="protein sequence ID" value="SMC21823.1"/>
    <property type="molecule type" value="Genomic_DNA"/>
</dbReference>
<organism evidence="20 21">
    <name type="scientific">Clostridium acidisoli DSM 12555</name>
    <dbReference type="NCBI Taxonomy" id="1121291"/>
    <lineage>
        <taxon>Bacteria</taxon>
        <taxon>Bacillati</taxon>
        <taxon>Bacillota</taxon>
        <taxon>Clostridia</taxon>
        <taxon>Eubacteriales</taxon>
        <taxon>Clostridiaceae</taxon>
        <taxon>Clostridium</taxon>
    </lineage>
</organism>
<evidence type="ECO:0000256" key="2">
    <source>
        <dbReference type="ARBA" id="ARBA00001947"/>
    </source>
</evidence>
<evidence type="ECO:0000313" key="21">
    <source>
        <dbReference type="Proteomes" id="UP000192468"/>
    </source>
</evidence>
<dbReference type="FunFam" id="3.40.50.300:FF:001456">
    <property type="entry name" value="ATP-dependent DNA helicase"/>
    <property type="match status" value="1"/>
</dbReference>
<dbReference type="InterPro" id="IPR044876">
    <property type="entry name" value="HRDC_dom_sf"/>
</dbReference>
<dbReference type="GO" id="GO:0009378">
    <property type="term" value="F:four-way junction helicase activity"/>
    <property type="evidence" value="ECO:0007669"/>
    <property type="project" value="TreeGrafter"/>
</dbReference>
<evidence type="ECO:0000256" key="16">
    <source>
        <dbReference type="NCBIfam" id="TIGR01389"/>
    </source>
</evidence>
<dbReference type="SMART" id="SM00341">
    <property type="entry name" value="HRDC"/>
    <property type="match status" value="1"/>
</dbReference>
<dbReference type="FunFam" id="3.40.50.300:FF:000296">
    <property type="entry name" value="ATP-dependent DNA helicase RecQ"/>
    <property type="match status" value="1"/>
</dbReference>
<dbReference type="GO" id="GO:0003677">
    <property type="term" value="F:DNA binding"/>
    <property type="evidence" value="ECO:0007669"/>
    <property type="project" value="UniProtKB-KW"/>
</dbReference>
<dbReference type="Proteomes" id="UP000192468">
    <property type="component" value="Unassembled WGS sequence"/>
</dbReference>
<keyword evidence="21" id="KW-1185">Reference proteome</keyword>
<dbReference type="PROSITE" id="PS50967">
    <property type="entry name" value="HRDC"/>
    <property type="match status" value="1"/>
</dbReference>
<keyword evidence="11" id="KW-0238">DNA-binding</keyword>
<dbReference type="SUPFAM" id="SSF46785">
    <property type="entry name" value="Winged helix' DNA-binding domain"/>
    <property type="match status" value="1"/>
</dbReference>
<dbReference type="Gene3D" id="3.40.50.300">
    <property type="entry name" value="P-loop containing nucleotide triphosphate hydrolases"/>
    <property type="match status" value="2"/>
</dbReference>
<evidence type="ECO:0000256" key="1">
    <source>
        <dbReference type="ARBA" id="ARBA00001946"/>
    </source>
</evidence>
<dbReference type="EC" id="5.6.2.4" evidence="16"/>
<comment type="similarity">
    <text evidence="3">Belongs to the helicase family. RecQ subfamily.</text>
</comment>
<dbReference type="GO" id="GO:0006281">
    <property type="term" value="P:DNA repair"/>
    <property type="evidence" value="ECO:0007669"/>
    <property type="project" value="UniProtKB-KW"/>
</dbReference>
<keyword evidence="4" id="KW-0479">Metal-binding</keyword>
<comment type="cofactor">
    <cofactor evidence="1">
        <name>Mg(2+)</name>
        <dbReference type="ChEBI" id="CHEBI:18420"/>
    </cofactor>
</comment>
<dbReference type="Pfam" id="PF00570">
    <property type="entry name" value="HRDC"/>
    <property type="match status" value="1"/>
</dbReference>
<dbReference type="GO" id="GO:0009432">
    <property type="term" value="P:SOS response"/>
    <property type="evidence" value="ECO:0007669"/>
    <property type="project" value="UniProtKB-UniRule"/>
</dbReference>
<feature type="domain" description="HRDC" evidence="17">
    <location>
        <begin position="514"/>
        <end position="594"/>
    </location>
</feature>
<evidence type="ECO:0000256" key="6">
    <source>
        <dbReference type="ARBA" id="ARBA00022763"/>
    </source>
</evidence>
<dbReference type="Pfam" id="PF00270">
    <property type="entry name" value="DEAD"/>
    <property type="match status" value="1"/>
</dbReference>
<dbReference type="GO" id="GO:0005737">
    <property type="term" value="C:cytoplasm"/>
    <property type="evidence" value="ECO:0007669"/>
    <property type="project" value="TreeGrafter"/>
</dbReference>
<dbReference type="InterPro" id="IPR036390">
    <property type="entry name" value="WH_DNA-bd_sf"/>
</dbReference>
<dbReference type="RefSeq" id="WP_423236707.1">
    <property type="nucleotide sequence ID" value="NZ_FWXH01000003.1"/>
</dbReference>
<dbReference type="GO" id="GO:0016787">
    <property type="term" value="F:hydrolase activity"/>
    <property type="evidence" value="ECO:0007669"/>
    <property type="project" value="UniProtKB-KW"/>
</dbReference>
<dbReference type="PANTHER" id="PTHR13710:SF105">
    <property type="entry name" value="ATP-DEPENDENT DNA HELICASE Q1"/>
    <property type="match status" value="1"/>
</dbReference>
<evidence type="ECO:0000256" key="11">
    <source>
        <dbReference type="ARBA" id="ARBA00023125"/>
    </source>
</evidence>
<accession>A0A1W1XD50</accession>
<dbReference type="NCBIfam" id="TIGR00614">
    <property type="entry name" value="recQ_fam"/>
    <property type="match status" value="1"/>
</dbReference>
<dbReference type="InterPro" id="IPR001650">
    <property type="entry name" value="Helicase_C-like"/>
</dbReference>
<sequence>MIKEALNVLNEYYGYKDFRKSQKSVIDSILCKKDTLAVMPTGGGKSICYQIPALLFDGITIVISPLISLMKDQVDNIKDLGISAEYINSSLSSNKIQEITEKLNEDKIKLLYLAPERLEASEFCEFMKKLNISQIAVDEAHCVSQWGHDFRTSYRYIGSFIGSLPKRPVVSAFTATATEEVRKDIVKLIELNEPEVFISGFDRENLKINVLKIPNRLKYVLNYISENKDQSGIIYVSTRKEADHIYENLIENNISAARYHAGLPDAERKQNQEDFVYDRINVMVATNAFGMGIDKSNVRFVIHYNMPKNIEGYYQEIGRAGRDGEKSECILLFSAQDIITQKYLIEVGTQNPERRINDYKKLQTMIDFVHHNGCLRKYILNYFGEETEYEDCENCSNCLSEGEPVDRTVEAQKVLSCIYRMKRDFGVNTIVDVLRGSAQKKILQYRFNELSTYGIMKNYSKKDLAEFINTLISHDFISLKEGEYPTVVFSEKSMDILKGEERVIFKESVKVQKITEDNELFGVLKALRKDIASNEGVPPYFIFPDNTLKEMSVRFPSNKEQIFDISGVGQVKYEKYGETFLEIINDYVTKNNIEVKWTDKSEVSLQEKATNNLRSSKVKTQDVTVNMIKEGKSIIEVAKEREITVSTVLGHIEKYINDENSEKVEFNLEGIFTEKEEKEIMEATAELGVDRLAPIKAKVSQKITYDAIRAVILKNYVLRDKL</sequence>
<evidence type="ECO:0000256" key="10">
    <source>
        <dbReference type="ARBA" id="ARBA00022840"/>
    </source>
</evidence>
<dbReference type="InterPro" id="IPR010997">
    <property type="entry name" value="HRDC-like_sf"/>
</dbReference>
<keyword evidence="14" id="KW-0413">Isomerase</keyword>
<keyword evidence="6" id="KW-0227">DNA damage</keyword>
<dbReference type="AlphaFoldDB" id="A0A1W1XD50"/>
<evidence type="ECO:0000256" key="14">
    <source>
        <dbReference type="ARBA" id="ARBA00023235"/>
    </source>
</evidence>
<comment type="catalytic activity">
    <reaction evidence="15">
        <text>Couples ATP hydrolysis with the unwinding of duplex DNA by translocating in the 3'-5' direction.</text>
        <dbReference type="EC" id="5.6.2.4"/>
    </reaction>
</comment>
<dbReference type="GO" id="GO:0043138">
    <property type="term" value="F:3'-5' DNA helicase activity"/>
    <property type="evidence" value="ECO:0007669"/>
    <property type="project" value="UniProtKB-EC"/>
</dbReference>
<evidence type="ECO:0000259" key="17">
    <source>
        <dbReference type="PROSITE" id="PS50967"/>
    </source>
</evidence>
<dbReference type="PROSITE" id="PS51192">
    <property type="entry name" value="HELICASE_ATP_BIND_1"/>
    <property type="match status" value="1"/>
</dbReference>
<dbReference type="SUPFAM" id="SSF47819">
    <property type="entry name" value="HRDC-like"/>
    <property type="match status" value="1"/>
</dbReference>
<evidence type="ECO:0000259" key="18">
    <source>
        <dbReference type="PROSITE" id="PS51192"/>
    </source>
</evidence>
<gene>
    <name evidence="20" type="ORF">SAMN02745134_01460</name>
</gene>
<evidence type="ECO:0000256" key="15">
    <source>
        <dbReference type="ARBA" id="ARBA00034617"/>
    </source>
</evidence>
<evidence type="ECO:0000256" key="12">
    <source>
        <dbReference type="ARBA" id="ARBA00023172"/>
    </source>
</evidence>
<dbReference type="CDD" id="cd17920">
    <property type="entry name" value="DEXHc_RecQ"/>
    <property type="match status" value="1"/>
</dbReference>
<keyword evidence="8 20" id="KW-0347">Helicase</keyword>
<dbReference type="GO" id="GO:0046872">
    <property type="term" value="F:metal ion binding"/>
    <property type="evidence" value="ECO:0007669"/>
    <property type="project" value="UniProtKB-KW"/>
</dbReference>
<protein>
    <recommendedName>
        <fullName evidence="16">DNA helicase RecQ</fullName>
        <ecNumber evidence="16">5.6.2.4</ecNumber>
    </recommendedName>
</protein>
<feature type="domain" description="Helicase ATP-binding" evidence="18">
    <location>
        <begin position="26"/>
        <end position="195"/>
    </location>
</feature>
<dbReference type="InterPro" id="IPR004589">
    <property type="entry name" value="DNA_helicase_ATP-dep_RecQ"/>
</dbReference>
<dbReference type="Gene3D" id="1.10.10.10">
    <property type="entry name" value="Winged helix-like DNA-binding domain superfamily/Winged helix DNA-binding domain"/>
    <property type="match status" value="1"/>
</dbReference>
<dbReference type="InterPro" id="IPR006293">
    <property type="entry name" value="DNA_helicase_ATP-dep_RecQ_bac"/>
</dbReference>
<dbReference type="NCBIfam" id="TIGR01389">
    <property type="entry name" value="recQ"/>
    <property type="match status" value="1"/>
</dbReference>
<dbReference type="PROSITE" id="PS51194">
    <property type="entry name" value="HELICASE_CTER"/>
    <property type="match status" value="1"/>
</dbReference>
<evidence type="ECO:0000256" key="13">
    <source>
        <dbReference type="ARBA" id="ARBA00023204"/>
    </source>
</evidence>
<dbReference type="InterPro" id="IPR018982">
    <property type="entry name" value="RQC_domain"/>
</dbReference>
<evidence type="ECO:0000256" key="7">
    <source>
        <dbReference type="ARBA" id="ARBA00022801"/>
    </source>
</evidence>
<dbReference type="GO" id="GO:0006260">
    <property type="term" value="P:DNA replication"/>
    <property type="evidence" value="ECO:0007669"/>
    <property type="project" value="InterPro"/>
</dbReference>
<dbReference type="InterPro" id="IPR029491">
    <property type="entry name" value="Helicase_HTH"/>
</dbReference>
<dbReference type="Gene3D" id="1.10.10.1390">
    <property type="entry name" value="ATP-dependent DNA helicase RecQ"/>
    <property type="match status" value="1"/>
</dbReference>
<dbReference type="Pfam" id="PF16124">
    <property type="entry name" value="RecQ_Zn_bind"/>
    <property type="match status" value="1"/>
</dbReference>
<evidence type="ECO:0000313" key="20">
    <source>
        <dbReference type="EMBL" id="SMC21823.1"/>
    </source>
</evidence>
<dbReference type="SUPFAM" id="SSF52540">
    <property type="entry name" value="P-loop containing nucleoside triphosphate hydrolases"/>
    <property type="match status" value="1"/>
</dbReference>
<proteinExistence type="inferred from homology"/>
<evidence type="ECO:0000256" key="5">
    <source>
        <dbReference type="ARBA" id="ARBA00022741"/>
    </source>
</evidence>
<dbReference type="Gene3D" id="1.10.150.80">
    <property type="entry name" value="HRDC domain"/>
    <property type="match status" value="1"/>
</dbReference>
<evidence type="ECO:0000256" key="9">
    <source>
        <dbReference type="ARBA" id="ARBA00022833"/>
    </source>
</evidence>
<dbReference type="PANTHER" id="PTHR13710">
    <property type="entry name" value="DNA HELICASE RECQ FAMILY MEMBER"/>
    <property type="match status" value="1"/>
</dbReference>
<dbReference type="GO" id="GO:0006310">
    <property type="term" value="P:DNA recombination"/>
    <property type="evidence" value="ECO:0007669"/>
    <property type="project" value="UniProtKB-UniRule"/>
</dbReference>
<evidence type="ECO:0000259" key="19">
    <source>
        <dbReference type="PROSITE" id="PS51194"/>
    </source>
</evidence>
<keyword evidence="10" id="KW-0067">ATP-binding</keyword>
<dbReference type="STRING" id="1121291.SAMN02745134_01460"/>
<dbReference type="SMART" id="SM00490">
    <property type="entry name" value="HELICc"/>
    <property type="match status" value="1"/>
</dbReference>
<dbReference type="SMART" id="SM00487">
    <property type="entry name" value="DEXDc"/>
    <property type="match status" value="1"/>
</dbReference>
<keyword evidence="5" id="KW-0547">Nucleotide-binding</keyword>
<keyword evidence="12" id="KW-0233">DNA recombination</keyword>
<dbReference type="GO" id="GO:0005524">
    <property type="term" value="F:ATP binding"/>
    <property type="evidence" value="ECO:0007669"/>
    <property type="project" value="UniProtKB-KW"/>
</dbReference>
<dbReference type="GO" id="GO:0030894">
    <property type="term" value="C:replisome"/>
    <property type="evidence" value="ECO:0007669"/>
    <property type="project" value="TreeGrafter"/>
</dbReference>
<dbReference type="InterPro" id="IPR036388">
    <property type="entry name" value="WH-like_DNA-bd_sf"/>
</dbReference>
<evidence type="ECO:0000256" key="8">
    <source>
        <dbReference type="ARBA" id="ARBA00022806"/>
    </source>
</evidence>
<dbReference type="InterPro" id="IPR011545">
    <property type="entry name" value="DEAD/DEAH_box_helicase_dom"/>
</dbReference>
<dbReference type="InterPro" id="IPR032284">
    <property type="entry name" value="RecQ_Zn-bd"/>
</dbReference>
<dbReference type="InterPro" id="IPR014001">
    <property type="entry name" value="Helicase_ATP-bd"/>
</dbReference>
<dbReference type="InterPro" id="IPR002121">
    <property type="entry name" value="HRDC_dom"/>
</dbReference>
<reference evidence="20 21" key="1">
    <citation type="submission" date="2017-04" db="EMBL/GenBank/DDBJ databases">
        <authorList>
            <person name="Afonso C.L."/>
            <person name="Miller P.J."/>
            <person name="Scott M.A."/>
            <person name="Spackman E."/>
            <person name="Goraichik I."/>
            <person name="Dimitrov K.M."/>
            <person name="Suarez D.L."/>
            <person name="Swayne D.E."/>
        </authorList>
    </citation>
    <scope>NUCLEOTIDE SEQUENCE [LARGE SCALE GENOMIC DNA]</scope>
    <source>
        <strain evidence="20 21">DSM 12555</strain>
    </source>
</reference>
<dbReference type="GO" id="GO:0043590">
    <property type="term" value="C:bacterial nucleoid"/>
    <property type="evidence" value="ECO:0007669"/>
    <property type="project" value="TreeGrafter"/>
</dbReference>
<dbReference type="Pfam" id="PF00271">
    <property type="entry name" value="Helicase_C"/>
    <property type="match status" value="1"/>
</dbReference>
<dbReference type="CDD" id="cd18794">
    <property type="entry name" value="SF2_C_RecQ"/>
    <property type="match status" value="1"/>
</dbReference>
<keyword evidence="13" id="KW-0234">DNA repair</keyword>
<feature type="domain" description="Helicase C-terminal" evidence="19">
    <location>
        <begin position="216"/>
        <end position="363"/>
    </location>
</feature>
<evidence type="ECO:0000256" key="4">
    <source>
        <dbReference type="ARBA" id="ARBA00022723"/>
    </source>
</evidence>
<keyword evidence="9" id="KW-0862">Zinc</keyword>
<keyword evidence="7" id="KW-0378">Hydrolase</keyword>